<accession>A0A2J5A1Z5</accession>
<dbReference type="CDD" id="cd01127">
    <property type="entry name" value="TrwB_TraG_TraD_VirD4"/>
    <property type="match status" value="1"/>
</dbReference>
<keyword evidence="5 7" id="KW-0472">Membrane</keyword>
<keyword evidence="3 7" id="KW-0812">Transmembrane</keyword>
<evidence type="ECO:0000256" key="5">
    <source>
        <dbReference type="ARBA" id="ARBA00023136"/>
    </source>
</evidence>
<evidence type="ECO:0000256" key="4">
    <source>
        <dbReference type="ARBA" id="ARBA00022989"/>
    </source>
</evidence>
<evidence type="ECO:0000256" key="1">
    <source>
        <dbReference type="ARBA" id="ARBA00004651"/>
    </source>
</evidence>
<dbReference type="InterPro" id="IPR051539">
    <property type="entry name" value="T4SS-coupling_protein"/>
</dbReference>
<dbReference type="Proteomes" id="UP000234661">
    <property type="component" value="Unassembled WGS sequence"/>
</dbReference>
<evidence type="ECO:0000256" key="2">
    <source>
        <dbReference type="ARBA" id="ARBA00022475"/>
    </source>
</evidence>
<reference evidence="9 10" key="2">
    <citation type="submission" date="2018-01" db="EMBL/GenBank/DDBJ databases">
        <title>Genomic study of Klebsiella pneumoniae.</title>
        <authorList>
            <person name="Yang Y."/>
            <person name="Bicalho R."/>
        </authorList>
    </citation>
    <scope>NUCLEOTIDE SEQUENCE [LARGE SCALE GENOMIC DNA]</scope>
    <source>
        <strain evidence="9 10">A2</strain>
    </source>
</reference>
<sequence>MSLNSRDFTQGGQVLKYMIGMFLQIMNIATYYILMLSVLVFLGWLLIRMSFQQIWHGLCCWLIRYCVIPMREHSVNQEWSPYVFHFTKSTGEVIEFSRTAIQVMVDPYFIGVAMKLKDTAFWGWGLASFTFVGGILAVTWYLGAKGKKQRSDEILGGRDLVDDVNVVNKQLKKEGKYSPLNLSGLHFPKYSEMQNYALHGTVGSGKSTAINDFLAQIRAKGDRVIIYDKGNNFIPIFYRQDRDVLLNPMDKRCAAWNLWDECQSAVDFENFATTLLPDSGNGDPFWLLSARHLFVETARRLAKEGDRSIYTLLNKLLSITLADLREFLKGTDASNLVEGSIEKTAMTIRTVLTSYVRSLRYLQGLDDQGKRPFNLRDWIATEDPEGDNSWIFISSDGRNHNALKPLITAWLYMSMVNILGLTASRERRIWLFLDELPSLHKLPNLPEFCAEARKFGGCTFVAIQNFPQLRQIYGKDFAESIWDLLNTRFFYRAPSGPVAEFVETELGEKRIKKFRDQYSYGVDIIRDGVQFSKDDVRDKLVSYSDIQRLNDLQCYVTLPGDYPVVKLDLKRKEYRDIAIGHIPRGDDFLDPEVEKQLEDASEDLIGNASVILNRLFSSSRQEGESVLNVVNQPKHSRNNSQGPGEGDTSENNAEAEGRGNNLNAEQAVQELPEDTDPVKNEAPAEEKLPERADETQINRRIEIGAELERW</sequence>
<evidence type="ECO:0000256" key="6">
    <source>
        <dbReference type="SAM" id="MobiDB-lite"/>
    </source>
</evidence>
<reference evidence="9 10" key="1">
    <citation type="submission" date="2017-11" db="EMBL/GenBank/DDBJ databases">
        <authorList>
            <person name="Han C.G."/>
        </authorList>
    </citation>
    <scope>NUCLEOTIDE SEQUENCE [LARGE SCALE GENOMIC DNA]</scope>
    <source>
        <strain evidence="9 10">A2</strain>
    </source>
</reference>
<comment type="caution">
    <text evidence="9">The sequence shown here is derived from an EMBL/GenBank/DDBJ whole genome shotgun (WGS) entry which is preliminary data.</text>
</comment>
<keyword evidence="4 7" id="KW-1133">Transmembrane helix</keyword>
<feature type="transmembrane region" description="Helical" evidence="7">
    <location>
        <begin position="21"/>
        <end position="47"/>
    </location>
</feature>
<evidence type="ECO:0000256" key="7">
    <source>
        <dbReference type="SAM" id="Phobius"/>
    </source>
</evidence>
<dbReference type="GO" id="GO:0005886">
    <property type="term" value="C:plasma membrane"/>
    <property type="evidence" value="ECO:0007669"/>
    <property type="project" value="UniProtKB-SubCell"/>
</dbReference>
<dbReference type="InterPro" id="IPR014128">
    <property type="entry name" value="T4SS_TraD"/>
</dbReference>
<evidence type="ECO:0000256" key="3">
    <source>
        <dbReference type="ARBA" id="ARBA00022692"/>
    </source>
</evidence>
<gene>
    <name evidence="9" type="primary">traD</name>
    <name evidence="9" type="ORF">CWM85_00815</name>
</gene>
<feature type="compositionally biased region" description="Basic and acidic residues" evidence="6">
    <location>
        <begin position="676"/>
        <end position="710"/>
    </location>
</feature>
<feature type="domain" description="Type IV secretion system coupling protein TraD DNA-binding" evidence="8">
    <location>
        <begin position="180"/>
        <end position="570"/>
    </location>
</feature>
<dbReference type="AlphaFoldDB" id="A0A2J5A1Z5"/>
<dbReference type="InterPro" id="IPR019476">
    <property type="entry name" value="T4SS_TraD_DNA-bd"/>
</dbReference>
<evidence type="ECO:0000313" key="9">
    <source>
        <dbReference type="EMBL" id="PLM69273.1"/>
    </source>
</evidence>
<dbReference type="EMBL" id="PIET01000004">
    <property type="protein sequence ID" value="PLM69273.1"/>
    <property type="molecule type" value="Genomic_DNA"/>
</dbReference>
<organism evidence="9 10">
    <name type="scientific">Klebsiella michiganensis</name>
    <dbReference type="NCBI Taxonomy" id="1134687"/>
    <lineage>
        <taxon>Bacteria</taxon>
        <taxon>Pseudomonadati</taxon>
        <taxon>Pseudomonadota</taxon>
        <taxon>Gammaproteobacteria</taxon>
        <taxon>Enterobacterales</taxon>
        <taxon>Enterobacteriaceae</taxon>
        <taxon>Klebsiella/Raoultella group</taxon>
        <taxon>Klebsiella</taxon>
    </lineage>
</organism>
<dbReference type="Pfam" id="PF10412">
    <property type="entry name" value="TrwB_AAD_bind"/>
    <property type="match status" value="1"/>
</dbReference>
<comment type="subcellular location">
    <subcellularLocation>
        <location evidence="1">Cell membrane</location>
        <topology evidence="1">Multi-pass membrane protein</topology>
    </subcellularLocation>
</comment>
<dbReference type="InterPro" id="IPR027417">
    <property type="entry name" value="P-loop_NTPase"/>
</dbReference>
<evidence type="ECO:0000313" key="10">
    <source>
        <dbReference type="Proteomes" id="UP000234661"/>
    </source>
</evidence>
<dbReference type="Gene3D" id="3.40.50.300">
    <property type="entry name" value="P-loop containing nucleotide triphosphate hydrolases"/>
    <property type="match status" value="2"/>
</dbReference>
<keyword evidence="2" id="KW-1003">Cell membrane</keyword>
<dbReference type="PANTHER" id="PTHR37937">
    <property type="entry name" value="CONJUGATIVE TRANSFER: DNA TRANSPORT"/>
    <property type="match status" value="1"/>
</dbReference>
<feature type="region of interest" description="Disordered" evidence="6">
    <location>
        <begin position="627"/>
        <end position="710"/>
    </location>
</feature>
<feature type="compositionally biased region" description="Low complexity" evidence="6">
    <location>
        <begin position="650"/>
        <end position="665"/>
    </location>
</feature>
<dbReference type="SUPFAM" id="SSF52540">
    <property type="entry name" value="P-loop containing nucleoside triphosphate hydrolases"/>
    <property type="match status" value="1"/>
</dbReference>
<dbReference type="NCBIfam" id="TIGR02759">
    <property type="entry name" value="TraD_Ftype"/>
    <property type="match status" value="1"/>
</dbReference>
<dbReference type="PANTHER" id="PTHR37937:SF1">
    <property type="entry name" value="CONJUGATIVE TRANSFER: DNA TRANSPORT"/>
    <property type="match status" value="1"/>
</dbReference>
<name>A0A2J5A1Z5_9ENTR</name>
<proteinExistence type="predicted"/>
<feature type="transmembrane region" description="Helical" evidence="7">
    <location>
        <begin position="121"/>
        <end position="142"/>
    </location>
</feature>
<evidence type="ECO:0000259" key="8">
    <source>
        <dbReference type="Pfam" id="PF10412"/>
    </source>
</evidence>
<feature type="compositionally biased region" description="Polar residues" evidence="6">
    <location>
        <begin position="628"/>
        <end position="642"/>
    </location>
</feature>
<protein>
    <submittedName>
        <fullName evidence="9">Type IV conjugative transfer system coupling protein TraD</fullName>
    </submittedName>
</protein>